<sequence>MPPGRFERTEPAGGDRGAGEEWDSRHEIDERPEDEVFNGGHLGDRGDLPGNSEHSVGTSNPSYQSIFDIADNPVNLDILPRADGDVLFPQGKTSNEISRHRTDAMQKSNSNFTFNKVVSNLKSRHETLDTQRVIAKGQLSYFKDIKLEDFKPRQCQVETSDGLVTIGDVTMDGEAPPDANAFMKFYGTVGKIRFPNETIATNRGGSSHRVKSPEELASLSKMEMEENRAKRLKITIEALRVAENAADAEINRSAKKSRDLIAKMEQGGEVVQWQS</sequence>
<proteinExistence type="predicted"/>
<comment type="caution">
    <text evidence="2">The sequence shown here is derived from an EMBL/GenBank/DDBJ whole genome shotgun (WGS) entry which is preliminary data.</text>
</comment>
<accession>A0ABR3VFI7</accession>
<keyword evidence="3" id="KW-1185">Reference proteome</keyword>
<dbReference type="EMBL" id="JAZGSY010000120">
    <property type="protein sequence ID" value="KAL1840272.1"/>
    <property type="molecule type" value="Genomic_DNA"/>
</dbReference>
<gene>
    <name evidence="2" type="ORF">VTJ49DRAFT_650</name>
</gene>
<evidence type="ECO:0000313" key="2">
    <source>
        <dbReference type="EMBL" id="KAL1840272.1"/>
    </source>
</evidence>
<dbReference type="Proteomes" id="UP001583172">
    <property type="component" value="Unassembled WGS sequence"/>
</dbReference>
<feature type="compositionally biased region" description="Basic and acidic residues" evidence="1">
    <location>
        <begin position="1"/>
        <end position="10"/>
    </location>
</feature>
<name>A0ABR3VFI7_HUMIN</name>
<organism evidence="2 3">
    <name type="scientific">Humicola insolens</name>
    <name type="common">Soft-rot fungus</name>
    <dbReference type="NCBI Taxonomy" id="85995"/>
    <lineage>
        <taxon>Eukaryota</taxon>
        <taxon>Fungi</taxon>
        <taxon>Dikarya</taxon>
        <taxon>Ascomycota</taxon>
        <taxon>Pezizomycotina</taxon>
        <taxon>Sordariomycetes</taxon>
        <taxon>Sordariomycetidae</taxon>
        <taxon>Sordariales</taxon>
        <taxon>Chaetomiaceae</taxon>
        <taxon>Mycothermus</taxon>
    </lineage>
</organism>
<feature type="compositionally biased region" description="Basic and acidic residues" evidence="1">
    <location>
        <begin position="17"/>
        <end position="29"/>
    </location>
</feature>
<feature type="region of interest" description="Disordered" evidence="1">
    <location>
        <begin position="1"/>
        <end position="60"/>
    </location>
</feature>
<protein>
    <submittedName>
        <fullName evidence="2">Uncharacterized protein</fullName>
    </submittedName>
</protein>
<reference evidence="2 3" key="1">
    <citation type="journal article" date="2024" name="Commun. Biol.">
        <title>Comparative genomic analysis of thermophilic fungi reveals convergent evolutionary adaptations and gene losses.</title>
        <authorList>
            <person name="Steindorff A.S."/>
            <person name="Aguilar-Pontes M.V."/>
            <person name="Robinson A.J."/>
            <person name="Andreopoulos B."/>
            <person name="LaButti K."/>
            <person name="Kuo A."/>
            <person name="Mondo S."/>
            <person name="Riley R."/>
            <person name="Otillar R."/>
            <person name="Haridas S."/>
            <person name="Lipzen A."/>
            <person name="Grimwood J."/>
            <person name="Schmutz J."/>
            <person name="Clum A."/>
            <person name="Reid I.D."/>
            <person name="Moisan M.C."/>
            <person name="Butler G."/>
            <person name="Nguyen T.T.M."/>
            <person name="Dewar K."/>
            <person name="Conant G."/>
            <person name="Drula E."/>
            <person name="Henrissat B."/>
            <person name="Hansel C."/>
            <person name="Singer S."/>
            <person name="Hutchinson M.I."/>
            <person name="de Vries R.P."/>
            <person name="Natvig D.O."/>
            <person name="Powell A.J."/>
            <person name="Tsang A."/>
            <person name="Grigoriev I.V."/>
        </authorList>
    </citation>
    <scope>NUCLEOTIDE SEQUENCE [LARGE SCALE GENOMIC DNA]</scope>
    <source>
        <strain evidence="2 3">CBS 620.91</strain>
    </source>
</reference>
<evidence type="ECO:0000256" key="1">
    <source>
        <dbReference type="SAM" id="MobiDB-lite"/>
    </source>
</evidence>
<evidence type="ECO:0000313" key="3">
    <source>
        <dbReference type="Proteomes" id="UP001583172"/>
    </source>
</evidence>